<dbReference type="InterPro" id="IPR006166">
    <property type="entry name" value="ERCC4_domain"/>
</dbReference>
<evidence type="ECO:0000313" key="2">
    <source>
        <dbReference type="EMBL" id="MFC7191892.1"/>
    </source>
</evidence>
<dbReference type="Gene3D" id="3.40.50.10130">
    <property type="match status" value="1"/>
</dbReference>
<accession>A0ABD5YVL9</accession>
<comment type="caution">
    <text evidence="3">The sequence shown here is derived from an EMBL/GenBank/DDBJ whole genome shotgun (WGS) entry which is preliminary data.</text>
</comment>
<sequence length="146" mass="16853">MINGQVVVIDDREKRPWDFPGCNTTQDRLNVGDYTYEGFEEVFAVERKSLNDLATSCGTGRSRFEDEIRRAQDLAHFAVIIEADRAEAQAGNYYCNIHPNALIGTIDKWPKKFPTLDFIWAGDRERAAQEAMYYLDRWYLNHAAIL</sequence>
<dbReference type="SMART" id="SM00891">
    <property type="entry name" value="ERCC4"/>
    <property type="match status" value="1"/>
</dbReference>
<reference evidence="3" key="1">
    <citation type="journal article" date="2014" name="Int. J. Syst. Evol. Microbiol.">
        <title>Complete genome sequence of Corynebacterium casei LMG S-19264T (=DSM 44701T), isolated from a smear-ripened cheese.</title>
        <authorList>
            <consortium name="US DOE Joint Genome Institute (JGI-PGF)"/>
            <person name="Walter F."/>
            <person name="Albersmeier A."/>
            <person name="Kalinowski J."/>
            <person name="Ruckert C."/>
        </authorList>
    </citation>
    <scope>NUCLEOTIDE SEQUENCE [LARGE SCALE GENOMIC DNA]</scope>
    <source>
        <strain evidence="3">NBRC 107106</strain>
    </source>
</reference>
<evidence type="ECO:0000313" key="3">
    <source>
        <dbReference type="EMBL" id="MFC7191957.1"/>
    </source>
</evidence>
<organism evidence="3 4">
    <name type="scientific">Halocatena marina</name>
    <dbReference type="NCBI Taxonomy" id="2934937"/>
    <lineage>
        <taxon>Archaea</taxon>
        <taxon>Methanobacteriati</taxon>
        <taxon>Methanobacteriota</taxon>
        <taxon>Stenosarchaea group</taxon>
        <taxon>Halobacteria</taxon>
        <taxon>Halobacteriales</taxon>
        <taxon>Natronomonadaceae</taxon>
        <taxon>Halocatena</taxon>
    </lineage>
</organism>
<keyword evidence="4" id="KW-1185">Reference proteome</keyword>
<proteinExistence type="predicted"/>
<dbReference type="RefSeq" id="WP_264822351.1">
    <property type="nucleotide sequence ID" value="NZ_CP110249.1"/>
</dbReference>
<protein>
    <submittedName>
        <fullName evidence="3">ERCC4 domain-containing protein</fullName>
    </submittedName>
</protein>
<dbReference type="Proteomes" id="UP001596417">
    <property type="component" value="Unassembled WGS sequence"/>
</dbReference>
<dbReference type="SUPFAM" id="SSF52980">
    <property type="entry name" value="Restriction endonuclease-like"/>
    <property type="match status" value="1"/>
</dbReference>
<evidence type="ECO:0000313" key="4">
    <source>
        <dbReference type="Proteomes" id="UP001596417"/>
    </source>
</evidence>
<dbReference type="EMBL" id="JBHTAX010000001">
    <property type="protein sequence ID" value="MFC7191892.1"/>
    <property type="molecule type" value="Genomic_DNA"/>
</dbReference>
<dbReference type="GO" id="GO:0006259">
    <property type="term" value="P:DNA metabolic process"/>
    <property type="evidence" value="ECO:0007669"/>
    <property type="project" value="UniProtKB-ARBA"/>
</dbReference>
<reference evidence="4" key="2">
    <citation type="journal article" date="2019" name="Int. J. Syst. Evol. Microbiol.">
        <title>The Global Catalogue of Microorganisms (GCM) 10K type strain sequencing project: providing services to taxonomists for standard genome sequencing and annotation.</title>
        <authorList>
            <consortium name="The Broad Institute Genomics Platform"/>
            <consortium name="The Broad Institute Genome Sequencing Center for Infectious Disease"/>
            <person name="Wu L."/>
            <person name="Ma J."/>
        </authorList>
    </citation>
    <scope>NUCLEOTIDE SEQUENCE [LARGE SCALE GENOMIC DNA]</scope>
    <source>
        <strain evidence="4">RDMS1</strain>
    </source>
</reference>
<feature type="domain" description="ERCC4" evidence="1">
    <location>
        <begin position="6"/>
        <end position="85"/>
    </location>
</feature>
<gene>
    <name evidence="2" type="ORF">ACFQL7_20280</name>
    <name evidence="3" type="ORF">ACFQL7_20620</name>
</gene>
<name>A0ABD5YVL9_9EURY</name>
<dbReference type="InterPro" id="IPR011335">
    <property type="entry name" value="Restrct_endonuc-II-like"/>
</dbReference>
<dbReference type="EMBL" id="JBHTAX010000002">
    <property type="protein sequence ID" value="MFC7191957.1"/>
    <property type="molecule type" value="Genomic_DNA"/>
</dbReference>
<dbReference type="GeneID" id="76201681"/>
<evidence type="ECO:0000259" key="1">
    <source>
        <dbReference type="SMART" id="SM00891"/>
    </source>
</evidence>
<reference evidence="3" key="3">
    <citation type="submission" date="2024-09" db="EMBL/GenBank/DDBJ databases">
        <authorList>
            <person name="Sun Q."/>
        </authorList>
    </citation>
    <scope>NUCLEOTIDE SEQUENCE</scope>
    <source>
        <strain evidence="3">NBRC 107106</strain>
    </source>
</reference>
<dbReference type="AlphaFoldDB" id="A0ABD5YVL9"/>
<dbReference type="Pfam" id="PF02732">
    <property type="entry name" value="ERCC4"/>
    <property type="match status" value="1"/>
</dbReference>